<dbReference type="RefSeq" id="WP_238301656.1">
    <property type="nucleotide sequence ID" value="NZ_BPQM01000025.1"/>
</dbReference>
<comment type="caution">
    <text evidence="1">The sequence shown here is derived from an EMBL/GenBank/DDBJ whole genome shotgun (WGS) entry which is preliminary data.</text>
</comment>
<gene>
    <name evidence="1" type="ORF">NBEOAGPD_1139</name>
</gene>
<reference evidence="1" key="2">
    <citation type="submission" date="2021-08" db="EMBL/GenBank/DDBJ databases">
        <authorList>
            <person name="Tani A."/>
            <person name="Ola A."/>
            <person name="Ogura Y."/>
            <person name="Katsura K."/>
            <person name="Hayashi T."/>
        </authorList>
    </citation>
    <scope>NUCLEOTIDE SEQUENCE</scope>
    <source>
        <strain evidence="1">NBRC 103626</strain>
    </source>
</reference>
<evidence type="ECO:0000313" key="2">
    <source>
        <dbReference type="Proteomes" id="UP001055108"/>
    </source>
</evidence>
<dbReference type="AlphaFoldDB" id="A0AA37MA39"/>
<keyword evidence="2" id="KW-1185">Reference proteome</keyword>
<accession>A0AA37MA39</accession>
<organism evidence="1 2">
    <name type="scientific">Methylobacterium gregans</name>
    <dbReference type="NCBI Taxonomy" id="374424"/>
    <lineage>
        <taxon>Bacteria</taxon>
        <taxon>Pseudomonadati</taxon>
        <taxon>Pseudomonadota</taxon>
        <taxon>Alphaproteobacteria</taxon>
        <taxon>Hyphomicrobiales</taxon>
        <taxon>Methylobacteriaceae</taxon>
        <taxon>Methylobacterium</taxon>
    </lineage>
</organism>
<sequence>MIAVTARRILTLLALVAPASGRPCREAGRVPGREAGAAVPDAVVFRHYL</sequence>
<protein>
    <submittedName>
        <fullName evidence="1">Uncharacterized protein</fullName>
    </submittedName>
</protein>
<dbReference type="Proteomes" id="UP001055108">
    <property type="component" value="Unassembled WGS sequence"/>
</dbReference>
<proteinExistence type="predicted"/>
<evidence type="ECO:0000313" key="1">
    <source>
        <dbReference type="EMBL" id="GJD77927.1"/>
    </source>
</evidence>
<name>A0AA37MA39_9HYPH</name>
<reference evidence="1" key="1">
    <citation type="journal article" date="2016" name="Front. Microbiol.">
        <title>Genome Sequence of the Piezophilic, Mesophilic Sulfate-Reducing Bacterium Desulfovibrio indicus J2T.</title>
        <authorList>
            <person name="Cao J."/>
            <person name="Maignien L."/>
            <person name="Shao Z."/>
            <person name="Alain K."/>
            <person name="Jebbar M."/>
        </authorList>
    </citation>
    <scope>NUCLEOTIDE SEQUENCE</scope>
    <source>
        <strain evidence="1">NBRC 103626</strain>
    </source>
</reference>
<dbReference type="EMBL" id="BPQM01000025">
    <property type="protein sequence ID" value="GJD77927.1"/>
    <property type="molecule type" value="Genomic_DNA"/>
</dbReference>